<comment type="caution">
    <text evidence="3">The sequence shown here is derived from an EMBL/GenBank/DDBJ whole genome shotgun (WGS) entry which is preliminary data.</text>
</comment>
<protein>
    <submittedName>
        <fullName evidence="3">Chemotaxis protein MotD</fullName>
    </submittedName>
</protein>
<accession>A0A7W6NK32</accession>
<feature type="compositionally biased region" description="Basic and acidic residues" evidence="1">
    <location>
        <begin position="440"/>
        <end position="451"/>
    </location>
</feature>
<evidence type="ECO:0000313" key="3">
    <source>
        <dbReference type="EMBL" id="MBB4064134.1"/>
    </source>
</evidence>
<feature type="compositionally biased region" description="Polar residues" evidence="1">
    <location>
        <begin position="192"/>
        <end position="202"/>
    </location>
</feature>
<sequence>MMDAMLAATTPPQDLKVQPRQGGKSDKADAKGQSSFKNTLDERLGKPGNGHPGRVGPDAAKSLDAGDDSAPKTEKPDLDGHETAADETVKTPKKPVILLTRPVMRSENAGQNVSDDSRKGGNGIGESMAGEHARADVENLMHGAAAGKAEREEVDLPDTAKAPPEVQDRGLAKAHGHEPRKAADDSDEATDLPSSDSGQQSDAPAKDALVLLKDGAGHAGASNMAAHRADAGDAPVTDGEGSEASRGAVYRVSRADGKGATVDLPVQAAADDGDAKSAFNAAINQVTVLEQRRYLAPTDTNSLAIINSISGDAEWVHAMQPDQALANAAAQAGTGRVVNTLKIQMHPIELGLVTATMRLAGDELTVELKVDNGAAYRSLKEDQSRIIEALKSQGLSVDQVTVTLAPDRSDTAASGNQQNGQASGFAQQQQQARNGQDMPTGRERRMNEQERAGNGSGGADENRVETSASGLAGGARPGHVYL</sequence>
<feature type="compositionally biased region" description="Basic and acidic residues" evidence="1">
    <location>
        <begin position="129"/>
        <end position="139"/>
    </location>
</feature>
<organism evidence="3 4">
    <name type="scientific">Gellertiella hungarica</name>
    <dbReference type="NCBI Taxonomy" id="1572859"/>
    <lineage>
        <taxon>Bacteria</taxon>
        <taxon>Pseudomonadati</taxon>
        <taxon>Pseudomonadota</taxon>
        <taxon>Alphaproteobacteria</taxon>
        <taxon>Hyphomicrobiales</taxon>
        <taxon>Rhizobiaceae</taxon>
        <taxon>Gellertiella</taxon>
    </lineage>
</organism>
<feature type="region of interest" description="Disordered" evidence="1">
    <location>
        <begin position="221"/>
        <end position="248"/>
    </location>
</feature>
<dbReference type="InterPro" id="IPR021136">
    <property type="entry name" value="Flagellar_hook_control-like_C"/>
</dbReference>
<dbReference type="CDD" id="cd17470">
    <property type="entry name" value="T3SS_Flik_C"/>
    <property type="match status" value="1"/>
</dbReference>
<feature type="compositionally biased region" description="Low complexity" evidence="1">
    <location>
        <begin position="412"/>
        <end position="436"/>
    </location>
</feature>
<keyword evidence="4" id="KW-1185">Reference proteome</keyword>
<evidence type="ECO:0000256" key="1">
    <source>
        <dbReference type="SAM" id="MobiDB-lite"/>
    </source>
</evidence>
<dbReference type="AlphaFoldDB" id="A0A7W6NK32"/>
<gene>
    <name evidence="3" type="ORF">GGR23_001311</name>
</gene>
<feature type="region of interest" description="Disordered" evidence="1">
    <location>
        <begin position="409"/>
        <end position="482"/>
    </location>
</feature>
<dbReference type="InterPro" id="IPR038610">
    <property type="entry name" value="FliK-like_C_sf"/>
</dbReference>
<dbReference type="Pfam" id="PF02120">
    <property type="entry name" value="Flg_hook"/>
    <property type="match status" value="1"/>
</dbReference>
<feature type="compositionally biased region" description="Basic and acidic residues" evidence="1">
    <location>
        <begin position="69"/>
        <end position="90"/>
    </location>
</feature>
<dbReference type="Proteomes" id="UP000528286">
    <property type="component" value="Unassembled WGS sequence"/>
</dbReference>
<proteinExistence type="predicted"/>
<evidence type="ECO:0000259" key="2">
    <source>
        <dbReference type="Pfam" id="PF02120"/>
    </source>
</evidence>
<reference evidence="3 4" key="1">
    <citation type="submission" date="2020-08" db="EMBL/GenBank/DDBJ databases">
        <title>Genomic Encyclopedia of Type Strains, Phase IV (KMG-IV): sequencing the most valuable type-strain genomes for metagenomic binning, comparative biology and taxonomic classification.</title>
        <authorList>
            <person name="Goeker M."/>
        </authorList>
    </citation>
    <scope>NUCLEOTIDE SEQUENCE [LARGE SCALE GENOMIC DNA]</scope>
    <source>
        <strain evidence="3 4">DSM 29853</strain>
    </source>
</reference>
<feature type="compositionally biased region" description="Basic and acidic residues" evidence="1">
    <location>
        <begin position="166"/>
        <end position="184"/>
    </location>
</feature>
<feature type="domain" description="Flagellar hook-length control protein-like C-terminal" evidence="2">
    <location>
        <begin position="337"/>
        <end position="405"/>
    </location>
</feature>
<dbReference type="EMBL" id="JACIEZ010000002">
    <property type="protein sequence ID" value="MBB4064134.1"/>
    <property type="molecule type" value="Genomic_DNA"/>
</dbReference>
<dbReference type="Gene3D" id="3.30.750.140">
    <property type="match status" value="1"/>
</dbReference>
<evidence type="ECO:0000313" key="4">
    <source>
        <dbReference type="Proteomes" id="UP000528286"/>
    </source>
</evidence>
<name>A0A7W6NK32_9HYPH</name>
<dbReference type="RefSeq" id="WP_183365372.1">
    <property type="nucleotide sequence ID" value="NZ_JACIEZ010000002.1"/>
</dbReference>
<feature type="region of interest" description="Disordered" evidence="1">
    <location>
        <begin position="1"/>
        <end position="203"/>
    </location>
</feature>